<evidence type="ECO:0000313" key="2">
    <source>
        <dbReference type="EMBL" id="ARS90810.1"/>
    </source>
</evidence>
<dbReference type="RefSeq" id="WP_086889176.1">
    <property type="nucleotide sequence ID" value="NZ_CP019893.1"/>
</dbReference>
<feature type="region of interest" description="Disordered" evidence="1">
    <location>
        <begin position="1"/>
        <end position="224"/>
    </location>
</feature>
<keyword evidence="3" id="KW-1185">Reference proteome</keyword>
<dbReference type="AlphaFoldDB" id="A0A2Z2HUH1"/>
<reference evidence="3" key="1">
    <citation type="submission" date="2017-02" db="EMBL/GenBank/DDBJ databases">
        <title>Natronthermophilus aegyptiacus gen. nov.,sp. nov., an aerobic, extremely halophilic alkalithermophilic archaeon isolated from the athalassohaline Wadi An Natrun, Egypt.</title>
        <authorList>
            <person name="Zhao B."/>
        </authorList>
    </citation>
    <scope>NUCLEOTIDE SEQUENCE [LARGE SCALE GENOMIC DNA]</scope>
    <source>
        <strain evidence="3">JW/NM-HA 15</strain>
    </source>
</reference>
<dbReference type="GeneID" id="32895307"/>
<evidence type="ECO:0000313" key="3">
    <source>
        <dbReference type="Proteomes" id="UP000250088"/>
    </source>
</evidence>
<dbReference type="KEGG" id="naj:B1756_14495"/>
<gene>
    <name evidence="2" type="ORF">B1756_14495</name>
</gene>
<sequence length="234" mass="23705">MGEERGERPDASEHEESVTDEPSGADGLEPTGGPRRVVSEESVDDVVASLRSTQTLESEVQEDRTDSSDGIENAPDDTSVVPPSEDDPSTPQSPPTPTAESPSGTVDLDDLSADAGPLAGRLQTDSDGSITGNELATDSAVDAESATGTGNESAAEAGTDGRTLDRGQPSESTRADDSGIATSAPDPATSAPDPATTDAPDDPATDAPDAAATEAPDDDQPSGLLARVKQFLFG</sequence>
<feature type="compositionally biased region" description="Polar residues" evidence="1">
    <location>
        <begin position="123"/>
        <end position="136"/>
    </location>
</feature>
<organism evidence="2 3">
    <name type="scientific">Natrarchaeobaculum aegyptiacum</name>
    <dbReference type="NCBI Taxonomy" id="745377"/>
    <lineage>
        <taxon>Archaea</taxon>
        <taxon>Methanobacteriati</taxon>
        <taxon>Methanobacteriota</taxon>
        <taxon>Stenosarchaea group</taxon>
        <taxon>Halobacteria</taxon>
        <taxon>Halobacteriales</taxon>
        <taxon>Natrialbaceae</taxon>
        <taxon>Natrarchaeobaculum</taxon>
    </lineage>
</organism>
<accession>A0A2Z2HUH1</accession>
<protein>
    <submittedName>
        <fullName evidence="2">Uncharacterized protein</fullName>
    </submittedName>
</protein>
<feature type="compositionally biased region" description="Basic and acidic residues" evidence="1">
    <location>
        <begin position="1"/>
        <end position="17"/>
    </location>
</feature>
<dbReference type="Proteomes" id="UP000250088">
    <property type="component" value="Chromosome"/>
</dbReference>
<evidence type="ECO:0000256" key="1">
    <source>
        <dbReference type="SAM" id="MobiDB-lite"/>
    </source>
</evidence>
<feature type="compositionally biased region" description="Low complexity" evidence="1">
    <location>
        <begin position="181"/>
        <end position="198"/>
    </location>
</feature>
<proteinExistence type="predicted"/>
<feature type="compositionally biased region" description="Low complexity" evidence="1">
    <location>
        <begin position="205"/>
        <end position="214"/>
    </location>
</feature>
<name>A0A2Z2HUH1_9EURY</name>
<dbReference type="EMBL" id="CP019893">
    <property type="protein sequence ID" value="ARS90810.1"/>
    <property type="molecule type" value="Genomic_DNA"/>
</dbReference>